<reference evidence="1 2" key="1">
    <citation type="submission" date="2020-08" db="EMBL/GenBank/DDBJ databases">
        <title>Genomic Encyclopedia of Type Strains, Phase IV (KMG-V): Genome sequencing to study the core and pangenomes of soil and plant-associated prokaryotes.</title>
        <authorList>
            <person name="Whitman W."/>
        </authorList>
    </citation>
    <scope>NUCLEOTIDE SEQUENCE [LARGE SCALE GENOMIC DNA]</scope>
    <source>
        <strain evidence="1 2">M8UP14</strain>
    </source>
</reference>
<comment type="caution">
    <text evidence="1">The sequence shown here is derived from an EMBL/GenBank/DDBJ whole genome shotgun (WGS) entry which is preliminary data.</text>
</comment>
<dbReference type="AlphaFoldDB" id="A0A7W7ZJF2"/>
<name>A0A7W7ZJF2_9BACT</name>
<dbReference type="EMBL" id="JACHIP010000025">
    <property type="protein sequence ID" value="MBB5061027.1"/>
    <property type="molecule type" value="Genomic_DNA"/>
</dbReference>
<protein>
    <submittedName>
        <fullName evidence="1">Uncharacterized protein</fullName>
    </submittedName>
</protein>
<organism evidence="1 2">
    <name type="scientific">Granulicella aggregans</name>
    <dbReference type="NCBI Taxonomy" id="474949"/>
    <lineage>
        <taxon>Bacteria</taxon>
        <taxon>Pseudomonadati</taxon>
        <taxon>Acidobacteriota</taxon>
        <taxon>Terriglobia</taxon>
        <taxon>Terriglobales</taxon>
        <taxon>Acidobacteriaceae</taxon>
        <taxon>Granulicella</taxon>
    </lineage>
</organism>
<evidence type="ECO:0000313" key="1">
    <source>
        <dbReference type="EMBL" id="MBB5061027.1"/>
    </source>
</evidence>
<keyword evidence="2" id="KW-1185">Reference proteome</keyword>
<dbReference type="Proteomes" id="UP000540989">
    <property type="component" value="Unassembled WGS sequence"/>
</dbReference>
<accession>A0A7W7ZJF2</accession>
<gene>
    <name evidence="1" type="ORF">HDF16_005763</name>
</gene>
<sequence>MRFRMAVSSATPWGTGGLNWGIATIGTQSAQMRQGTRDNLLPAVQHMMRRLLDIMESEQWH</sequence>
<evidence type="ECO:0000313" key="2">
    <source>
        <dbReference type="Proteomes" id="UP000540989"/>
    </source>
</evidence>
<proteinExistence type="predicted"/>